<keyword evidence="1" id="KW-1133">Transmembrane helix</keyword>
<evidence type="ECO:0000256" key="1">
    <source>
        <dbReference type="SAM" id="Phobius"/>
    </source>
</evidence>
<comment type="caution">
    <text evidence="2">The sequence shown here is derived from an EMBL/GenBank/DDBJ whole genome shotgun (WGS) entry which is preliminary data.</text>
</comment>
<accession>A0A553WBK7</accession>
<keyword evidence="1" id="KW-0472">Membrane</keyword>
<organism evidence="2 3">
    <name type="scientific">Sphingorhabdus contaminans</name>
    <dbReference type="NCBI Taxonomy" id="1343899"/>
    <lineage>
        <taxon>Bacteria</taxon>
        <taxon>Pseudomonadati</taxon>
        <taxon>Pseudomonadota</taxon>
        <taxon>Alphaproteobacteria</taxon>
        <taxon>Sphingomonadales</taxon>
        <taxon>Sphingomonadaceae</taxon>
        <taxon>Sphingorhabdus</taxon>
    </lineage>
</organism>
<keyword evidence="3" id="KW-1185">Reference proteome</keyword>
<evidence type="ECO:0000313" key="2">
    <source>
        <dbReference type="EMBL" id="TSB02066.1"/>
    </source>
</evidence>
<name>A0A553WBK7_9SPHN</name>
<evidence type="ECO:0000313" key="3">
    <source>
        <dbReference type="Proteomes" id="UP000320160"/>
    </source>
</evidence>
<gene>
    <name evidence="2" type="ORF">FOM92_13110</name>
</gene>
<proteinExistence type="predicted"/>
<protein>
    <submittedName>
        <fullName evidence="2">Uncharacterized protein</fullName>
    </submittedName>
</protein>
<dbReference type="RefSeq" id="WP_143777286.1">
    <property type="nucleotide sequence ID" value="NZ_VKKU01000002.1"/>
</dbReference>
<feature type="transmembrane region" description="Helical" evidence="1">
    <location>
        <begin position="6"/>
        <end position="28"/>
    </location>
</feature>
<keyword evidence="1" id="KW-0812">Transmembrane</keyword>
<dbReference type="OrthoDB" id="7499632at2"/>
<dbReference type="AlphaFoldDB" id="A0A553WBK7"/>
<reference evidence="2 3" key="1">
    <citation type="submission" date="2019-07" db="EMBL/GenBank/DDBJ databases">
        <authorList>
            <person name="Park M."/>
        </authorList>
    </citation>
    <scope>NUCLEOTIDE SEQUENCE [LARGE SCALE GENOMIC DNA]</scope>
    <source>
        <strain evidence="2 3">KCTC32445</strain>
    </source>
</reference>
<sequence length="231" mass="25411">MPVANEWASIALALSALLAMLFAGWFIWRRKHNEDGRIEDSLPIIDVPDTGTAPVHHAVNIHRTQAEQIRPHVKLEFRPERATLSFTALTVKGTLVIENVGKEAATVMLLRATMISAHHDQAATIDAFFNRSIAIEDNMIGDAKAGEKIALELEISIPSQELLSYTVAERQIIVPIVVAELTYRWTAGKDSTRLACLVGREAQPPQGKMGPLRVDLGPRSFGQLGQRSIHA</sequence>
<dbReference type="Proteomes" id="UP000320160">
    <property type="component" value="Unassembled WGS sequence"/>
</dbReference>
<dbReference type="EMBL" id="VKKU01000002">
    <property type="protein sequence ID" value="TSB02066.1"/>
    <property type="molecule type" value="Genomic_DNA"/>
</dbReference>